<dbReference type="FunFam" id="1.10.10.10:FF:000001">
    <property type="entry name" value="LysR family transcriptional regulator"/>
    <property type="match status" value="1"/>
</dbReference>
<evidence type="ECO:0000256" key="3">
    <source>
        <dbReference type="ARBA" id="ARBA00023125"/>
    </source>
</evidence>
<sequence length="333" mass="36196">MANITLKHIRAFIAVAAEGSFTKAADSLHVTQSTLTSSIKVLEDEVGLQMFDRSTRSVVLTRQGSIFLPAAQRLLRDLDDVLDDLRMVAERERGSVVVCAAGSFITYVLTPALMDLAHRYPGINTRFTEGTTQSVAQQVMAGEADFGVTTLFEPIPELDTALLLTDAYGAVYCADHSLNTEPGSLVWSKLARHTMVRLSKANGIRILLDQEPKIAGFFNKNTAYEVSGVASLQALLRRGFGFSALPALAAKSLVVEGLRFRLLSRPGIRRKLYVVKKKGRSLSPAAVALFRAMIDALESMAPDEAVEIAFTRDEMQAFCGIQALGNSVRAVSK</sequence>
<evidence type="ECO:0000256" key="4">
    <source>
        <dbReference type="ARBA" id="ARBA00023163"/>
    </source>
</evidence>
<dbReference type="Gene3D" id="3.40.190.290">
    <property type="match status" value="1"/>
</dbReference>
<evidence type="ECO:0000313" key="7">
    <source>
        <dbReference type="Proteomes" id="UP000554144"/>
    </source>
</evidence>
<dbReference type="OrthoDB" id="8675247at2"/>
<dbReference type="PRINTS" id="PR00039">
    <property type="entry name" value="HTHLYSR"/>
</dbReference>
<dbReference type="GO" id="GO:0003700">
    <property type="term" value="F:DNA-binding transcription factor activity"/>
    <property type="evidence" value="ECO:0007669"/>
    <property type="project" value="InterPro"/>
</dbReference>
<dbReference type="InterPro" id="IPR050950">
    <property type="entry name" value="HTH-type_LysR_regulators"/>
</dbReference>
<dbReference type="InterPro" id="IPR005119">
    <property type="entry name" value="LysR_subst-bd"/>
</dbReference>
<dbReference type="PROSITE" id="PS50931">
    <property type="entry name" value="HTH_LYSR"/>
    <property type="match status" value="1"/>
</dbReference>
<dbReference type="Pfam" id="PF00126">
    <property type="entry name" value="HTH_1"/>
    <property type="match status" value="1"/>
</dbReference>
<keyword evidence="4" id="KW-0804">Transcription</keyword>
<name>A0A853GWT2_9BURK</name>
<accession>A0A853GWT2</accession>
<dbReference type="PANTHER" id="PTHR30419:SF8">
    <property type="entry name" value="NITROGEN ASSIMILATION TRANSCRIPTIONAL ACTIVATOR-RELATED"/>
    <property type="match status" value="1"/>
</dbReference>
<dbReference type="GO" id="GO:0005829">
    <property type="term" value="C:cytosol"/>
    <property type="evidence" value="ECO:0007669"/>
    <property type="project" value="TreeGrafter"/>
</dbReference>
<keyword evidence="2" id="KW-0805">Transcription regulation</keyword>
<dbReference type="PANTHER" id="PTHR30419">
    <property type="entry name" value="HTH-TYPE TRANSCRIPTIONAL REGULATOR YBHD"/>
    <property type="match status" value="1"/>
</dbReference>
<dbReference type="GO" id="GO:0003677">
    <property type="term" value="F:DNA binding"/>
    <property type="evidence" value="ECO:0007669"/>
    <property type="project" value="UniProtKB-KW"/>
</dbReference>
<dbReference type="Proteomes" id="UP000554144">
    <property type="component" value="Unassembled WGS sequence"/>
</dbReference>
<dbReference type="EMBL" id="JACCEV010000001">
    <property type="protein sequence ID" value="NYT85206.1"/>
    <property type="molecule type" value="Genomic_DNA"/>
</dbReference>
<evidence type="ECO:0000259" key="5">
    <source>
        <dbReference type="PROSITE" id="PS50931"/>
    </source>
</evidence>
<dbReference type="InterPro" id="IPR036388">
    <property type="entry name" value="WH-like_DNA-bd_sf"/>
</dbReference>
<dbReference type="RefSeq" id="WP_130037200.1">
    <property type="nucleotide sequence ID" value="NZ_JACCEV010000001.1"/>
</dbReference>
<dbReference type="Pfam" id="PF03466">
    <property type="entry name" value="LysR_substrate"/>
    <property type="match status" value="1"/>
</dbReference>
<comment type="caution">
    <text evidence="6">The sequence shown here is derived from an EMBL/GenBank/DDBJ whole genome shotgun (WGS) entry which is preliminary data.</text>
</comment>
<reference evidence="6 7" key="1">
    <citation type="submission" date="2020-07" db="EMBL/GenBank/DDBJ databases">
        <title>Taxonomic revisions and descriptions of new bacterial species based on genomic comparisons in the high-G+C-content subgroup of the family Alcaligenaceae.</title>
        <authorList>
            <person name="Szabo A."/>
            <person name="Felfoldi T."/>
        </authorList>
    </citation>
    <scope>NUCLEOTIDE SEQUENCE [LARGE SCALE GENOMIC DNA]</scope>
    <source>
        <strain evidence="6 7">DSM 25667</strain>
    </source>
</reference>
<evidence type="ECO:0000313" key="6">
    <source>
        <dbReference type="EMBL" id="NYT85206.1"/>
    </source>
</evidence>
<keyword evidence="7" id="KW-1185">Reference proteome</keyword>
<keyword evidence="3" id="KW-0238">DNA-binding</keyword>
<dbReference type="InterPro" id="IPR000847">
    <property type="entry name" value="LysR_HTH_N"/>
</dbReference>
<dbReference type="Gene3D" id="1.10.10.10">
    <property type="entry name" value="Winged helix-like DNA-binding domain superfamily/Winged helix DNA-binding domain"/>
    <property type="match status" value="1"/>
</dbReference>
<evidence type="ECO:0000256" key="1">
    <source>
        <dbReference type="ARBA" id="ARBA00009437"/>
    </source>
</evidence>
<organism evidence="6 7">
    <name type="scientific">Pollutimonas harenae</name>
    <dbReference type="NCBI Taxonomy" id="657015"/>
    <lineage>
        <taxon>Bacteria</taxon>
        <taxon>Pseudomonadati</taxon>
        <taxon>Pseudomonadota</taxon>
        <taxon>Betaproteobacteria</taxon>
        <taxon>Burkholderiales</taxon>
        <taxon>Alcaligenaceae</taxon>
        <taxon>Pollutimonas</taxon>
    </lineage>
</organism>
<dbReference type="SUPFAM" id="SSF53850">
    <property type="entry name" value="Periplasmic binding protein-like II"/>
    <property type="match status" value="1"/>
</dbReference>
<dbReference type="SUPFAM" id="SSF46785">
    <property type="entry name" value="Winged helix' DNA-binding domain"/>
    <property type="match status" value="1"/>
</dbReference>
<evidence type="ECO:0000256" key="2">
    <source>
        <dbReference type="ARBA" id="ARBA00023015"/>
    </source>
</evidence>
<dbReference type="AlphaFoldDB" id="A0A853GWT2"/>
<proteinExistence type="inferred from homology"/>
<comment type="similarity">
    <text evidence="1">Belongs to the LysR transcriptional regulatory family.</text>
</comment>
<feature type="domain" description="HTH lysR-type" evidence="5">
    <location>
        <begin position="4"/>
        <end position="61"/>
    </location>
</feature>
<dbReference type="InterPro" id="IPR036390">
    <property type="entry name" value="WH_DNA-bd_sf"/>
</dbReference>
<gene>
    <name evidence="6" type="ORF">H0A62_06280</name>
</gene>
<protein>
    <submittedName>
        <fullName evidence="6">LysR family transcriptional regulator</fullName>
    </submittedName>
</protein>